<evidence type="ECO:0000313" key="1">
    <source>
        <dbReference type="EMBL" id="OGY43686.1"/>
    </source>
</evidence>
<comment type="caution">
    <text evidence="1">The sequence shown here is derived from an EMBL/GenBank/DDBJ whole genome shotgun (WGS) entry which is preliminary data.</text>
</comment>
<gene>
    <name evidence="1" type="ORF">A2729_03280</name>
</gene>
<dbReference type="Proteomes" id="UP000178930">
    <property type="component" value="Unassembled WGS sequence"/>
</dbReference>
<reference evidence="1 2" key="1">
    <citation type="journal article" date="2016" name="Nat. Commun.">
        <title>Thousands of microbial genomes shed light on interconnected biogeochemical processes in an aquifer system.</title>
        <authorList>
            <person name="Anantharaman K."/>
            <person name="Brown C.T."/>
            <person name="Hug L.A."/>
            <person name="Sharon I."/>
            <person name="Castelle C.J."/>
            <person name="Probst A.J."/>
            <person name="Thomas B.C."/>
            <person name="Singh A."/>
            <person name="Wilkins M.J."/>
            <person name="Karaoz U."/>
            <person name="Brodie E.L."/>
            <person name="Williams K.H."/>
            <person name="Hubbard S.S."/>
            <person name="Banfield J.F."/>
        </authorList>
    </citation>
    <scope>NUCLEOTIDE SEQUENCE [LARGE SCALE GENOMIC DNA]</scope>
</reference>
<proteinExistence type="predicted"/>
<name>A0A1G1XVQ5_9BACT</name>
<dbReference type="EMBL" id="MHIB01000031">
    <property type="protein sequence ID" value="OGY43686.1"/>
    <property type="molecule type" value="Genomic_DNA"/>
</dbReference>
<protein>
    <submittedName>
        <fullName evidence="1">Uncharacterized protein</fullName>
    </submittedName>
</protein>
<sequence>MLCDPCGLRVIALNPMTWQFIFEDMGERRIFQGNLFSELEPSSITHEVLDILLKDGFKQVEHSPNDNLLLSGHASGISELRGKVFCDLIPLLPKKIPAPALCSVAA</sequence>
<evidence type="ECO:0000313" key="2">
    <source>
        <dbReference type="Proteomes" id="UP000178930"/>
    </source>
</evidence>
<organism evidence="1 2">
    <name type="scientific">Candidatus Buchananbacteria bacterium RIFCSPHIGHO2_01_FULL_39_14</name>
    <dbReference type="NCBI Taxonomy" id="1797532"/>
    <lineage>
        <taxon>Bacteria</taxon>
        <taxon>Candidatus Buchananiibacteriota</taxon>
    </lineage>
</organism>
<dbReference type="AlphaFoldDB" id="A0A1G1XVQ5"/>
<accession>A0A1G1XVQ5</accession>